<accession>A0A8J7K4L3</accession>
<keyword evidence="1" id="KW-1133">Transmembrane helix</keyword>
<keyword evidence="1" id="KW-0812">Transmembrane</keyword>
<keyword evidence="3" id="KW-1185">Reference proteome</keyword>
<feature type="transmembrane region" description="Helical" evidence="1">
    <location>
        <begin position="12"/>
        <end position="29"/>
    </location>
</feature>
<dbReference type="EMBL" id="JADGIK010000006">
    <property type="protein sequence ID" value="MBF0597739.1"/>
    <property type="molecule type" value="Genomic_DNA"/>
</dbReference>
<evidence type="ECO:0000256" key="1">
    <source>
        <dbReference type="SAM" id="Phobius"/>
    </source>
</evidence>
<reference evidence="2" key="1">
    <citation type="submission" date="2020-10" db="EMBL/GenBank/DDBJ databases">
        <authorList>
            <person name="Lu T."/>
            <person name="Wang Q."/>
            <person name="Han X."/>
        </authorList>
    </citation>
    <scope>NUCLEOTIDE SEQUENCE</scope>
    <source>
        <strain evidence="2">WQ 117</strain>
    </source>
</reference>
<protein>
    <submittedName>
        <fullName evidence="2">Uncharacterized protein</fullName>
    </submittedName>
</protein>
<evidence type="ECO:0000313" key="3">
    <source>
        <dbReference type="Proteomes" id="UP000608754"/>
    </source>
</evidence>
<comment type="caution">
    <text evidence="2">The sequence shown here is derived from an EMBL/GenBank/DDBJ whole genome shotgun (WGS) entry which is preliminary data.</text>
</comment>
<sequence>MIKSNLLNPKSILKIIITALLVYGAIYLFDHYNEFIIGFIEGFNKKD</sequence>
<evidence type="ECO:0000313" key="2">
    <source>
        <dbReference type="EMBL" id="MBF0597739.1"/>
    </source>
</evidence>
<gene>
    <name evidence="2" type="ORF">IM532_09815</name>
</gene>
<dbReference type="AlphaFoldDB" id="A0A8J7K4L3"/>
<dbReference type="Proteomes" id="UP000608754">
    <property type="component" value="Unassembled WGS sequence"/>
</dbReference>
<proteinExistence type="predicted"/>
<dbReference type="RefSeq" id="WP_194183285.1">
    <property type="nucleotide sequence ID" value="NZ_JADGIK010000006.1"/>
</dbReference>
<name>A0A8J7K4L3_9FLAO</name>
<keyword evidence="1" id="KW-0472">Membrane</keyword>
<organism evidence="2 3">
    <name type="scientific">Faecalibacter rhinopitheci</name>
    <dbReference type="NCBI Taxonomy" id="2779678"/>
    <lineage>
        <taxon>Bacteria</taxon>
        <taxon>Pseudomonadati</taxon>
        <taxon>Bacteroidota</taxon>
        <taxon>Flavobacteriia</taxon>
        <taxon>Flavobacteriales</taxon>
        <taxon>Weeksellaceae</taxon>
        <taxon>Faecalibacter</taxon>
    </lineage>
</organism>